<dbReference type="EMBL" id="BBIO01000002">
    <property type="protein sequence ID" value="GAK44069.1"/>
    <property type="molecule type" value="Genomic_DNA"/>
</dbReference>
<reference evidence="2 3" key="1">
    <citation type="submission" date="2014-07" db="EMBL/GenBank/DDBJ databases">
        <title>Tepidicaulis marinum gen. nov., sp. nov., a novel marine bacterium denitrifying nitrate to nitrous oxide strictly under microaerobic conditions.</title>
        <authorList>
            <person name="Takeuchi M."/>
            <person name="Yamagishi T."/>
            <person name="Kamagata Y."/>
            <person name="Oshima K."/>
            <person name="Hattori M."/>
            <person name="Katayama T."/>
            <person name="Hanada S."/>
            <person name="Tamaki H."/>
            <person name="Marumo K."/>
            <person name="Maeda H."/>
            <person name="Nedachi M."/>
            <person name="Iwasaki W."/>
            <person name="Suwa Y."/>
            <person name="Sakata S."/>
        </authorList>
    </citation>
    <scope>NUCLEOTIDE SEQUENCE [LARGE SCALE GENOMIC DNA]</scope>
    <source>
        <strain evidence="2 3">MA2</strain>
    </source>
</reference>
<dbReference type="STRING" id="1333998.M2A_0568"/>
<evidence type="ECO:0000313" key="2">
    <source>
        <dbReference type="EMBL" id="GAK44069.1"/>
    </source>
</evidence>
<dbReference type="PANTHER" id="PTHR30388">
    <property type="entry name" value="ALDEHYDE OXIDOREDUCTASE MOLYBDENUM COFACTOR ASSEMBLY PROTEIN"/>
    <property type="match status" value="1"/>
</dbReference>
<dbReference type="Pfam" id="PF13478">
    <property type="entry name" value="XdhC_C"/>
    <property type="match status" value="1"/>
</dbReference>
<dbReference type="Gene3D" id="3.40.50.720">
    <property type="entry name" value="NAD(P)-binding Rossmann-like Domain"/>
    <property type="match status" value="1"/>
</dbReference>
<dbReference type="eggNOG" id="COG1975">
    <property type="taxonomic scope" value="Bacteria"/>
</dbReference>
<feature type="domain" description="XdhC Rossmann" evidence="1">
    <location>
        <begin position="78"/>
        <end position="219"/>
    </location>
</feature>
<accession>A0A081B7Q1</accession>
<name>A0A081B7Q1_9HYPH</name>
<protein>
    <submittedName>
        <fullName evidence="2">Conserved protein</fullName>
    </submittedName>
</protein>
<dbReference type="AlphaFoldDB" id="A0A081B7Q1"/>
<dbReference type="InterPro" id="IPR027051">
    <property type="entry name" value="XdhC_Rossmann_dom"/>
</dbReference>
<dbReference type="RefSeq" id="WP_045442717.1">
    <property type="nucleotide sequence ID" value="NZ_BBIO01000002.1"/>
</dbReference>
<evidence type="ECO:0000259" key="1">
    <source>
        <dbReference type="Pfam" id="PF13478"/>
    </source>
</evidence>
<organism evidence="2 3">
    <name type="scientific">Tepidicaulis marinus</name>
    <dbReference type="NCBI Taxonomy" id="1333998"/>
    <lineage>
        <taxon>Bacteria</taxon>
        <taxon>Pseudomonadati</taxon>
        <taxon>Pseudomonadota</taxon>
        <taxon>Alphaproteobacteria</taxon>
        <taxon>Hyphomicrobiales</taxon>
        <taxon>Parvibaculaceae</taxon>
        <taxon>Tepidicaulis</taxon>
    </lineage>
</organism>
<sequence length="225" mass="24738">MQRQTLDALLRARDEKRAVVLATRLRDGIEKLIYPYDNIEEKWLIEPVSQVVKSDKSRTVEGPDGEWFLNVFNPPLRLILVGAVHIAQPLARMAGDLGYDVAVIDPREAFASEERFPGVRLVRSWPDEAMAELAPDARTAVVTLTHDPKLDDPALQVALKAPCFYIGSLGSKKTHAARLERLTVAGFDEAALSRIHGPVGLAIGARSPAEIAVSILAEMTARLRT</sequence>
<keyword evidence="3" id="KW-1185">Reference proteome</keyword>
<comment type="caution">
    <text evidence="2">The sequence shown here is derived from an EMBL/GenBank/DDBJ whole genome shotgun (WGS) entry which is preliminary data.</text>
</comment>
<evidence type="ECO:0000313" key="3">
    <source>
        <dbReference type="Proteomes" id="UP000028702"/>
    </source>
</evidence>
<gene>
    <name evidence="2" type="ORF">M2A_0568</name>
</gene>
<dbReference type="InterPro" id="IPR052698">
    <property type="entry name" value="MoCofactor_Util/Proc"/>
</dbReference>
<dbReference type="Proteomes" id="UP000028702">
    <property type="component" value="Unassembled WGS sequence"/>
</dbReference>
<dbReference type="PANTHER" id="PTHR30388:SF4">
    <property type="entry name" value="MOLYBDENUM COFACTOR INSERTION CHAPERONE PAOD"/>
    <property type="match status" value="1"/>
</dbReference>
<proteinExistence type="predicted"/>